<protein>
    <submittedName>
        <fullName evidence="1">Uncharacterized protein</fullName>
    </submittedName>
</protein>
<evidence type="ECO:0000313" key="2">
    <source>
        <dbReference type="Proteomes" id="UP000575469"/>
    </source>
</evidence>
<comment type="caution">
    <text evidence="1">The sequence shown here is derived from an EMBL/GenBank/DDBJ whole genome shotgun (WGS) entry which is preliminary data.</text>
</comment>
<evidence type="ECO:0000313" key="1">
    <source>
        <dbReference type="EMBL" id="NMV36923.1"/>
    </source>
</evidence>
<dbReference type="Proteomes" id="UP000575469">
    <property type="component" value="Unassembled WGS sequence"/>
</dbReference>
<sequence length="487" mass="53760">MPQIPFASGSYTDVGAEFRTSYPRNLVPVIKNTGISKMFLRSAEGLTRFDVTPPTMTGHDRGAIVWQGTCYRVIGTNFVSVSAIGTVKVLGQLPDDGNPVVMVHGYTNQGIGIISAKTLWFYTSQTATTGVTLPAPKLQQCNDSNVGQPIDLLWFAGYFALVDGVNCYVTQLANQFTFNTQLFGNDSNSSDPLNALLKFRNELYMCNRYTIAVFDNTGGTGFPFTEVPGATIQKGVIGPYARTTTSQGFAFVGGSEDEAPSVWLSVGLGVATKIATREIEIMLAQYPEQQLYQGVTLEYRAEKDQQLIYLHLPDYTAVYDVAGSQAAQQAIWYLLDSSTDGNGAWRAWHPVYCYGKFLVGDKYDQRMAFIDGTTAAQYGVNARWQFDTLFAFNQAKGFVVTAMELIGTFGHAALGEKDTMSMQYTNDGRMWSTPRYTSMGAQGNTRQRAQWRPKHFFRNFRGYRFAGFNTAPVSFASLQAEGEPMLA</sequence>
<name>A0A848NVF1_9RALS</name>
<proteinExistence type="predicted"/>
<dbReference type="InterPro" id="IPR021098">
    <property type="entry name" value="Phage_P22_Gp10"/>
</dbReference>
<dbReference type="RefSeq" id="WP_169339212.1">
    <property type="nucleotide sequence ID" value="NZ_JABBZM010000002.1"/>
</dbReference>
<reference evidence="1 2" key="1">
    <citation type="submission" date="2020-04" db="EMBL/GenBank/DDBJ databases">
        <title>Ralstonia insidiosa genome sequencing and assembly.</title>
        <authorList>
            <person name="Martins R.C.R."/>
            <person name="Perdigao-Neto L.V."/>
            <person name="Levin A.S.S."/>
            <person name="Costa S.F."/>
        </authorList>
    </citation>
    <scope>NUCLEOTIDE SEQUENCE [LARGE SCALE GENOMIC DNA]</scope>
    <source>
        <strain evidence="1 2">5047</strain>
    </source>
</reference>
<accession>A0A848NVF1</accession>
<dbReference type="AlphaFoldDB" id="A0A848NVF1"/>
<organism evidence="1 2">
    <name type="scientific">Ralstonia insidiosa</name>
    <dbReference type="NCBI Taxonomy" id="190721"/>
    <lineage>
        <taxon>Bacteria</taxon>
        <taxon>Pseudomonadati</taxon>
        <taxon>Pseudomonadota</taxon>
        <taxon>Betaproteobacteria</taxon>
        <taxon>Burkholderiales</taxon>
        <taxon>Burkholderiaceae</taxon>
        <taxon>Ralstonia</taxon>
    </lineage>
</organism>
<dbReference type="Pfam" id="PF11134">
    <property type="entry name" value="Phage_stabilise"/>
    <property type="match status" value="1"/>
</dbReference>
<gene>
    <name evidence="1" type="ORF">HGR00_03250</name>
</gene>
<dbReference type="EMBL" id="JABBZM010000002">
    <property type="protein sequence ID" value="NMV36923.1"/>
    <property type="molecule type" value="Genomic_DNA"/>
</dbReference>